<dbReference type="InterPro" id="IPR002933">
    <property type="entry name" value="Peptidase_M20"/>
</dbReference>
<dbReference type="HOGENOM" id="CLU_028526_1_0_7"/>
<dbReference type="EMBL" id="CP001279">
    <property type="protein sequence ID" value="ACM93295.1"/>
    <property type="molecule type" value="Genomic_DNA"/>
</dbReference>
<dbReference type="OrthoDB" id="9773892at2"/>
<dbReference type="InterPro" id="IPR011650">
    <property type="entry name" value="Peptidase_M20_dimer"/>
</dbReference>
<dbReference type="FunFam" id="3.40.630.10:FF:000018">
    <property type="entry name" value="Aminoacyl-histidine dipeptidase PepD"/>
    <property type="match status" value="1"/>
</dbReference>
<dbReference type="PRINTS" id="PR00934">
    <property type="entry name" value="XHISDIPTASE"/>
</dbReference>
<dbReference type="STRING" id="598659.NAMH_0507"/>
<dbReference type="RefSeq" id="WP_015902347.1">
    <property type="nucleotide sequence ID" value="NC_012115.1"/>
</dbReference>
<dbReference type="PANTHER" id="PTHR43501:SF1">
    <property type="entry name" value="CYTOSOL NON-SPECIFIC DIPEPTIDASE"/>
    <property type="match status" value="1"/>
</dbReference>
<sequence>MKEVLDIFKKITKIPHCSGNTEELKNFIIEWVNKSGYQYKIDKAGNILAYKNEPVLAFQSHYDMVCVGKAPNIKIIEENGWLRAENSSLGADNGIGVAIMLYLMQKYDNLEFLFTNDEEIGLIGAFNLELDIKSKYLLNLDSEDENIYIGCAGGVDVKVEYPIEYEKFTGFCADVKIENLPGGHSGVDIDKDIPNAIVELIGRVKNICSIKGGERRNSIPANAYAKVNFASEKGKEVKIIAKDYLEFLKKLPHGVLEYDFEFQVVSKSVNFAMVDNENIILSLRANSNEKLYEVKEYIKQKCAGAKTEFEGEYPAWKPEVSELAKILKEIMNTEYKVIHAGLECAVLKNKFPNVSMASIGPVIENPHSVNERVKIDSVKKIFFAIIELIERMNNE</sequence>
<gene>
    <name evidence="3" type="ordered locus">NAMH_0507</name>
</gene>
<organism evidence="3 4">
    <name type="scientific">Nautilia profundicola (strain ATCC BAA-1463 / DSM 18972 / AmH)</name>
    <dbReference type="NCBI Taxonomy" id="598659"/>
    <lineage>
        <taxon>Bacteria</taxon>
        <taxon>Pseudomonadati</taxon>
        <taxon>Campylobacterota</taxon>
        <taxon>Epsilonproteobacteria</taxon>
        <taxon>Nautiliales</taxon>
        <taxon>Nautiliaceae</taxon>
        <taxon>Nautilia</taxon>
    </lineage>
</organism>
<keyword evidence="1 3" id="KW-0378">Hydrolase</keyword>
<evidence type="ECO:0000313" key="3">
    <source>
        <dbReference type="EMBL" id="ACM93295.1"/>
    </source>
</evidence>
<name>B9L8G7_NAUPA</name>
<proteinExistence type="predicted"/>
<evidence type="ECO:0000313" key="4">
    <source>
        <dbReference type="Proteomes" id="UP000000448"/>
    </source>
</evidence>
<accession>B9L8G7</accession>
<dbReference type="InterPro" id="IPR001160">
    <property type="entry name" value="Peptidase_M20C"/>
</dbReference>
<dbReference type="SUPFAM" id="SSF53187">
    <property type="entry name" value="Zn-dependent exopeptidases"/>
    <property type="match status" value="1"/>
</dbReference>
<dbReference type="EC" id="3.4.-.-" evidence="3"/>
<dbReference type="Gene3D" id="3.40.630.10">
    <property type="entry name" value="Zn peptidases"/>
    <property type="match status" value="2"/>
</dbReference>
<dbReference type="GO" id="GO:0005829">
    <property type="term" value="C:cytosol"/>
    <property type="evidence" value="ECO:0007669"/>
    <property type="project" value="TreeGrafter"/>
</dbReference>
<dbReference type="Pfam" id="PF01546">
    <property type="entry name" value="Peptidase_M20"/>
    <property type="match status" value="1"/>
</dbReference>
<keyword evidence="4" id="KW-1185">Reference proteome</keyword>
<feature type="domain" description="Peptidase M20 dimerisation" evidence="2">
    <location>
        <begin position="206"/>
        <end position="251"/>
    </location>
</feature>
<evidence type="ECO:0000259" key="2">
    <source>
        <dbReference type="Pfam" id="PF07687"/>
    </source>
</evidence>
<dbReference type="KEGG" id="nam:NAMH_0507"/>
<dbReference type="Proteomes" id="UP000000448">
    <property type="component" value="Chromosome"/>
</dbReference>
<protein>
    <submittedName>
        <fullName evidence="3">Peptidase family M20/M25/M40</fullName>
        <ecNumber evidence="3">3.4.-.-</ecNumber>
    </submittedName>
</protein>
<dbReference type="GO" id="GO:0006508">
    <property type="term" value="P:proteolysis"/>
    <property type="evidence" value="ECO:0007669"/>
    <property type="project" value="InterPro"/>
</dbReference>
<dbReference type="eggNOG" id="COG2195">
    <property type="taxonomic scope" value="Bacteria"/>
</dbReference>
<reference evidence="3 4" key="1">
    <citation type="journal article" date="2009" name="PLoS Genet.">
        <title>Adaptations to submarine hydrothermal environments exemplified by the genome of Nautilia profundicola.</title>
        <authorList>
            <person name="Campbell B.J."/>
            <person name="Smith J.L."/>
            <person name="Hanson T.E."/>
            <person name="Klotz M.G."/>
            <person name="Stein L.Y."/>
            <person name="Lee C.K."/>
            <person name="Wu D."/>
            <person name="Robinson J.M."/>
            <person name="Khouri H.M."/>
            <person name="Eisen J.A."/>
            <person name="Cary S.C."/>
        </authorList>
    </citation>
    <scope>NUCLEOTIDE SEQUENCE [LARGE SCALE GENOMIC DNA]</scope>
    <source>
        <strain evidence="4">ATCC BAA-1463 / DSM 18972 / AmH</strain>
    </source>
</reference>
<dbReference type="AlphaFoldDB" id="B9L8G7"/>
<dbReference type="PANTHER" id="PTHR43501">
    <property type="entry name" value="CYTOSOL NON-SPECIFIC DIPEPTIDASE"/>
    <property type="match status" value="1"/>
</dbReference>
<dbReference type="GO" id="GO:0070573">
    <property type="term" value="F:metallodipeptidase activity"/>
    <property type="evidence" value="ECO:0007669"/>
    <property type="project" value="TreeGrafter"/>
</dbReference>
<dbReference type="Pfam" id="PF07687">
    <property type="entry name" value="M20_dimer"/>
    <property type="match status" value="1"/>
</dbReference>
<evidence type="ECO:0000256" key="1">
    <source>
        <dbReference type="ARBA" id="ARBA00022801"/>
    </source>
</evidence>